<dbReference type="Gene3D" id="3.40.50.300">
    <property type="entry name" value="P-loop containing nucleotide triphosphate hydrolases"/>
    <property type="match status" value="1"/>
</dbReference>
<sequence>METTPTTEDSLKNTIFLVLANKQDLPNALSAGELAEKLGLAENRSHRRHIQATCAHNGDGIYDGLDWIEKHLPPQQPT</sequence>
<accession>A0AA36GDK1</accession>
<evidence type="ECO:0000256" key="1">
    <source>
        <dbReference type="ARBA" id="ARBA00022741"/>
    </source>
</evidence>
<feature type="non-terminal residue" evidence="4">
    <location>
        <position position="1"/>
    </location>
</feature>
<dbReference type="SUPFAM" id="SSF52540">
    <property type="entry name" value="P-loop containing nucleoside triphosphate hydrolases"/>
    <property type="match status" value="1"/>
</dbReference>
<dbReference type="InterPro" id="IPR024156">
    <property type="entry name" value="Small_GTPase_ARF"/>
</dbReference>
<dbReference type="InterPro" id="IPR006689">
    <property type="entry name" value="Small_GTPase_ARF/SAR"/>
</dbReference>
<evidence type="ECO:0000313" key="5">
    <source>
        <dbReference type="Proteomes" id="UP001177023"/>
    </source>
</evidence>
<gene>
    <name evidence="4" type="ORF">MSPICULIGERA_LOCUS19624</name>
</gene>
<keyword evidence="5" id="KW-1185">Reference proteome</keyword>
<proteinExistence type="predicted"/>
<reference evidence="4" key="1">
    <citation type="submission" date="2023-06" db="EMBL/GenBank/DDBJ databases">
        <authorList>
            <person name="Delattre M."/>
        </authorList>
    </citation>
    <scope>NUCLEOTIDE SEQUENCE</scope>
    <source>
        <strain evidence="4">AF72</strain>
    </source>
</reference>
<feature type="binding site" evidence="3">
    <location>
        <begin position="21"/>
        <end position="24"/>
    </location>
    <ligand>
        <name>GTP</name>
        <dbReference type="ChEBI" id="CHEBI:37565"/>
    </ligand>
</feature>
<dbReference type="GO" id="GO:0003924">
    <property type="term" value="F:GTPase activity"/>
    <property type="evidence" value="ECO:0007669"/>
    <property type="project" value="InterPro"/>
</dbReference>
<name>A0AA36GDK1_9BILA</name>
<dbReference type="Proteomes" id="UP001177023">
    <property type="component" value="Unassembled WGS sequence"/>
</dbReference>
<keyword evidence="2 3" id="KW-0342">GTP-binding</keyword>
<evidence type="ECO:0000313" key="4">
    <source>
        <dbReference type="EMBL" id="CAJ0581465.1"/>
    </source>
</evidence>
<comment type="caution">
    <text evidence="4">The sequence shown here is derived from an EMBL/GenBank/DDBJ whole genome shotgun (WGS) entry which is preliminary data.</text>
</comment>
<organism evidence="4 5">
    <name type="scientific">Mesorhabditis spiculigera</name>
    <dbReference type="NCBI Taxonomy" id="96644"/>
    <lineage>
        <taxon>Eukaryota</taxon>
        <taxon>Metazoa</taxon>
        <taxon>Ecdysozoa</taxon>
        <taxon>Nematoda</taxon>
        <taxon>Chromadorea</taxon>
        <taxon>Rhabditida</taxon>
        <taxon>Rhabditina</taxon>
        <taxon>Rhabditomorpha</taxon>
        <taxon>Rhabditoidea</taxon>
        <taxon>Rhabditidae</taxon>
        <taxon>Mesorhabditinae</taxon>
        <taxon>Mesorhabditis</taxon>
    </lineage>
</organism>
<dbReference type="Pfam" id="PF00025">
    <property type="entry name" value="Arf"/>
    <property type="match status" value="1"/>
</dbReference>
<dbReference type="GO" id="GO:0005525">
    <property type="term" value="F:GTP binding"/>
    <property type="evidence" value="ECO:0007669"/>
    <property type="project" value="UniProtKB-KW"/>
</dbReference>
<keyword evidence="1 3" id="KW-0547">Nucleotide-binding</keyword>
<protein>
    <submittedName>
        <fullName evidence="4">Uncharacterized protein</fullName>
    </submittedName>
</protein>
<dbReference type="InterPro" id="IPR027417">
    <property type="entry name" value="P-loop_NTPase"/>
</dbReference>
<evidence type="ECO:0000256" key="3">
    <source>
        <dbReference type="PIRSR" id="PIRSR606689-1"/>
    </source>
</evidence>
<dbReference type="AlphaFoldDB" id="A0AA36GDK1"/>
<dbReference type="EMBL" id="CATQJA010002663">
    <property type="protein sequence ID" value="CAJ0581465.1"/>
    <property type="molecule type" value="Genomic_DNA"/>
</dbReference>
<dbReference type="PANTHER" id="PTHR11711">
    <property type="entry name" value="ADP RIBOSYLATION FACTOR-RELATED"/>
    <property type="match status" value="1"/>
</dbReference>
<evidence type="ECO:0000256" key="2">
    <source>
        <dbReference type="ARBA" id="ARBA00023134"/>
    </source>
</evidence>